<proteinExistence type="predicted"/>
<dbReference type="InterPro" id="IPR052895">
    <property type="entry name" value="HetReg/Transcr_Mod"/>
</dbReference>
<organism evidence="2 3">
    <name type="scientific">Clohesyomyces aquaticus</name>
    <dbReference type="NCBI Taxonomy" id="1231657"/>
    <lineage>
        <taxon>Eukaryota</taxon>
        <taxon>Fungi</taxon>
        <taxon>Dikarya</taxon>
        <taxon>Ascomycota</taxon>
        <taxon>Pezizomycotina</taxon>
        <taxon>Dothideomycetes</taxon>
        <taxon>Pleosporomycetidae</taxon>
        <taxon>Pleosporales</taxon>
        <taxon>Lindgomycetaceae</taxon>
        <taxon>Clohesyomyces</taxon>
    </lineage>
</organism>
<dbReference type="STRING" id="1231657.A0A1Y1Z709"/>
<dbReference type="PANTHER" id="PTHR24148">
    <property type="entry name" value="ANKYRIN REPEAT DOMAIN-CONTAINING PROTEIN 39 HOMOLOG-RELATED"/>
    <property type="match status" value="1"/>
</dbReference>
<dbReference type="Proteomes" id="UP000193144">
    <property type="component" value="Unassembled WGS sequence"/>
</dbReference>
<comment type="caution">
    <text evidence="2">The sequence shown here is derived from an EMBL/GenBank/DDBJ whole genome shotgun (WGS) entry which is preliminary data.</text>
</comment>
<reference evidence="2 3" key="1">
    <citation type="submission" date="2016-07" db="EMBL/GenBank/DDBJ databases">
        <title>Pervasive Adenine N6-methylation of Active Genes in Fungi.</title>
        <authorList>
            <consortium name="DOE Joint Genome Institute"/>
            <person name="Mondo S.J."/>
            <person name="Dannebaum R.O."/>
            <person name="Kuo R.C."/>
            <person name="Labutti K."/>
            <person name="Haridas S."/>
            <person name="Kuo A."/>
            <person name="Salamov A."/>
            <person name="Ahrendt S.R."/>
            <person name="Lipzen A."/>
            <person name="Sullivan W."/>
            <person name="Andreopoulos W.B."/>
            <person name="Clum A."/>
            <person name="Lindquist E."/>
            <person name="Daum C."/>
            <person name="Ramamoorthy G.K."/>
            <person name="Gryganskyi A."/>
            <person name="Culley D."/>
            <person name="Magnuson J.K."/>
            <person name="James T.Y."/>
            <person name="O'Malley M.A."/>
            <person name="Stajich J.E."/>
            <person name="Spatafora J.W."/>
            <person name="Visel A."/>
            <person name="Grigoriev I.V."/>
        </authorList>
    </citation>
    <scope>NUCLEOTIDE SEQUENCE [LARGE SCALE GENOMIC DNA]</scope>
    <source>
        <strain evidence="2 3">CBS 115471</strain>
    </source>
</reference>
<dbReference type="PANTHER" id="PTHR24148:SF80">
    <property type="entry name" value="HETEROKARYON INCOMPATIBILITY DOMAIN-CONTAINING PROTEIN"/>
    <property type="match status" value="1"/>
</dbReference>
<dbReference type="InterPro" id="IPR010730">
    <property type="entry name" value="HET"/>
</dbReference>
<evidence type="ECO:0000259" key="1">
    <source>
        <dbReference type="Pfam" id="PF06985"/>
    </source>
</evidence>
<name>A0A1Y1Z709_9PLEO</name>
<feature type="domain" description="Heterokaryon incompatibility" evidence="1">
    <location>
        <begin position="51"/>
        <end position="189"/>
    </location>
</feature>
<accession>A0A1Y1Z709</accession>
<keyword evidence="3" id="KW-1185">Reference proteome</keyword>
<dbReference type="AlphaFoldDB" id="A0A1Y1Z709"/>
<sequence>MGENTPFSHSYTPLKSTQHIRIIILEPSLDPNAPLDFSFHQASLPDLEAQYEAISYTWGAPILEHPLFCDDGTRVYVTINLECALKKLRYRASQRWLWADAVCINQRNDQEKATQIPLMVNIFRGAKRVLAWLGHGENGEHEAINFLGRLSRSPMISSGEDVRIDERVFQAVTRLLQLPWFGRLWIIQEVVFNTDVLLICGQAELSAIRLFSALSLYYKSLKSTNFKTEPAVIDKFQALDRVYTIWRSHCVGTPNSLTSYSRPHRILTLTSKFSSYACSDQRDRIFALYSMAGDICKPSLDPKEDQGDAILMDIDYSLDVSQTYQKFASAVVRSSAGHLAEVMRCILQRRSLVADKLWPSWVPDWRMAPVRDPLVNEDLFRELTGTVRQDGVGLRISVSQNDCIFTPDYFEDEGRPQAIIITEKGPNEFSSVRTENLLYSILAFFRNHICSRGLSNAAMVVSNMCLPDLENNTGAAEGLRLRKMVWTMLLDPIKNSQNSGKEVHSLLQAVGRTMNSRCLFSAAAPSICHGGAGTIIGTGPVELLPGDQLLISAAGTQRCTADVAMRQALVLRHDKGDSYRLVGDALLVLYDKKDCKYPTCRCHFVAKREYRPNQTHSVWGIQTKAFQFTLI</sequence>
<gene>
    <name evidence="2" type="ORF">BCR34DRAFT_41841</name>
</gene>
<dbReference type="EMBL" id="MCFA01000120">
    <property type="protein sequence ID" value="ORY06039.1"/>
    <property type="molecule type" value="Genomic_DNA"/>
</dbReference>
<evidence type="ECO:0000313" key="2">
    <source>
        <dbReference type="EMBL" id="ORY06039.1"/>
    </source>
</evidence>
<dbReference type="OrthoDB" id="2157530at2759"/>
<protein>
    <submittedName>
        <fullName evidence="2">Heterokaryon incompatibility protein-domain-containing protein</fullName>
    </submittedName>
</protein>
<dbReference type="Pfam" id="PF06985">
    <property type="entry name" value="HET"/>
    <property type="match status" value="1"/>
</dbReference>
<evidence type="ECO:0000313" key="3">
    <source>
        <dbReference type="Proteomes" id="UP000193144"/>
    </source>
</evidence>